<dbReference type="NCBIfam" id="NF033559">
    <property type="entry name" value="transpos_IS1634"/>
    <property type="match status" value="1"/>
</dbReference>
<dbReference type="GO" id="GO:0004803">
    <property type="term" value="F:transposase activity"/>
    <property type="evidence" value="ECO:0007669"/>
    <property type="project" value="InterPro"/>
</dbReference>
<proteinExistence type="predicted"/>
<name>U2V2N8_9ACTN</name>
<comment type="caution">
    <text evidence="2">The sequence shown here is derived from an EMBL/GenBank/DDBJ whole genome shotgun (WGS) entry which is preliminary data.</text>
</comment>
<dbReference type="GO" id="GO:0003677">
    <property type="term" value="F:DNA binding"/>
    <property type="evidence" value="ECO:0007669"/>
    <property type="project" value="InterPro"/>
</dbReference>
<evidence type="ECO:0000259" key="1">
    <source>
        <dbReference type="Pfam" id="PF01609"/>
    </source>
</evidence>
<feature type="domain" description="Transposase IS4-like" evidence="1">
    <location>
        <begin position="205"/>
        <end position="485"/>
    </location>
</feature>
<dbReference type="SUPFAM" id="SSF53098">
    <property type="entry name" value="Ribonuclease H-like"/>
    <property type="match status" value="1"/>
</dbReference>
<sequence length="565" mass="64486">MKLSVCESYRVGKKTKQRQVRSLGYIDELEEEHQDPIEWGRAQALEMTREKKEGEQALPLEIHPLEKIDRRGTNRKNLGCAIALAVYSALGIEQVLRNYLRGRSVAYDLNSVTRLLVTERILGPGSKRAAWQNRERYFFKSDFTDDDLYRALDELARAKDKVVSSMNRRIAAAGMRDMSCVYYDVTNYYFESDAQDELRKRGVSKENRRSPIVQMGLLQDERGIPICYRKFSGNTPDAQTMIPVLSDLKRDYGMDRLIAVADKGLNSSDNIAAAVARGDGFVFSQSARGTKSDAALKRWLTDDQGYRHMGDDFKIKSKQGFKACHIKAGDTKGGKPKDIRIPVKYVGFWSRKYQERARHDRAKVIERARTLIKSPAAFSAHEAHGAAKYVRGLTFDRDTGTIADARKLSLDEDAIREAEDLDGYYLVVTSETDWQDEKILDAYRELWRIEESFKLTKSELRTRPVYVWTDAHIEAHFLTCFVALTILRILQCQAGVPAAHIRREIKAMSATNFDSNWWVFDHRTDESDALAASCGLEELKLKFLTTKQAKQVLAKANRLTLQHRG</sequence>
<protein>
    <submittedName>
        <fullName evidence="2">Transposase, IS4 family</fullName>
    </submittedName>
</protein>
<organism evidence="2 3">
    <name type="scientific">Olsenella profusa F0195</name>
    <dbReference type="NCBI Taxonomy" id="1125712"/>
    <lineage>
        <taxon>Bacteria</taxon>
        <taxon>Bacillati</taxon>
        <taxon>Actinomycetota</taxon>
        <taxon>Coriobacteriia</taxon>
        <taxon>Coriobacteriales</taxon>
        <taxon>Atopobiaceae</taxon>
        <taxon>Olsenella</taxon>
    </lineage>
</organism>
<keyword evidence="3" id="KW-1185">Reference proteome</keyword>
<accession>U2V2N8</accession>
<reference evidence="2 3" key="1">
    <citation type="submission" date="2013-08" db="EMBL/GenBank/DDBJ databases">
        <authorList>
            <person name="Durkin A.S."/>
            <person name="Haft D.R."/>
            <person name="McCorrison J."/>
            <person name="Torralba M."/>
            <person name="Gillis M."/>
            <person name="Haft D.H."/>
            <person name="Methe B."/>
            <person name="Sutton G."/>
            <person name="Nelson K.E."/>
        </authorList>
    </citation>
    <scope>NUCLEOTIDE SEQUENCE [LARGE SCALE GENOMIC DNA]</scope>
    <source>
        <strain evidence="2 3">F0195</strain>
    </source>
</reference>
<dbReference type="Proteomes" id="UP000016638">
    <property type="component" value="Unassembled WGS sequence"/>
</dbReference>
<evidence type="ECO:0000313" key="2">
    <source>
        <dbReference type="EMBL" id="ERL09622.1"/>
    </source>
</evidence>
<dbReference type="InterPro" id="IPR012337">
    <property type="entry name" value="RNaseH-like_sf"/>
</dbReference>
<dbReference type="InterPro" id="IPR047654">
    <property type="entry name" value="IS1634_transpos"/>
</dbReference>
<dbReference type="GO" id="GO:0006313">
    <property type="term" value="P:DNA transposition"/>
    <property type="evidence" value="ECO:0007669"/>
    <property type="project" value="InterPro"/>
</dbReference>
<dbReference type="AlphaFoldDB" id="U2V2N8"/>
<dbReference type="Pfam" id="PF01609">
    <property type="entry name" value="DDE_Tnp_1"/>
    <property type="match status" value="1"/>
</dbReference>
<dbReference type="EMBL" id="AWEZ01000024">
    <property type="protein sequence ID" value="ERL09622.1"/>
    <property type="molecule type" value="Genomic_DNA"/>
</dbReference>
<dbReference type="eggNOG" id="COG5421">
    <property type="taxonomic scope" value="Bacteria"/>
</dbReference>
<dbReference type="PATRIC" id="fig|1125712.3.peg.675"/>
<dbReference type="InterPro" id="IPR002559">
    <property type="entry name" value="Transposase_11"/>
</dbReference>
<evidence type="ECO:0000313" key="3">
    <source>
        <dbReference type="Proteomes" id="UP000016638"/>
    </source>
</evidence>
<dbReference type="PANTHER" id="PTHR34614:SF2">
    <property type="entry name" value="TRANSPOSASE IS4-LIKE DOMAIN-CONTAINING PROTEIN"/>
    <property type="match status" value="1"/>
</dbReference>
<gene>
    <name evidence="2" type="ORF">HMPREF1316_2684</name>
</gene>
<dbReference type="PANTHER" id="PTHR34614">
    <property type="match status" value="1"/>
</dbReference>